<reference evidence="1" key="1">
    <citation type="submission" date="2021-05" db="EMBL/GenBank/DDBJ databases">
        <authorList>
            <person name="Scholz U."/>
            <person name="Mascher M."/>
            <person name="Fiebig A."/>
        </authorList>
    </citation>
    <scope>NUCLEOTIDE SEQUENCE [LARGE SCALE GENOMIC DNA]</scope>
</reference>
<keyword evidence="2" id="KW-1185">Reference proteome</keyword>
<sequence length="180" mass="19016">MAKDEAVQKVVEFMDTYCLSQEDFDTLVELSKFKGHLNPMDGIQPAIKSALTKAYKQGSSSRVIRSADLINIPGVKKTLKKRVAAILEPLDENLPEENGVASTEGDEDEASDAENDGDELAPGDSKPTLDLQSDTKKGIQVQLDLKTNGNGSSAKKAPAKSKAPGSAGKASGGSAGKKKR</sequence>
<evidence type="ECO:0000313" key="1">
    <source>
        <dbReference type="EnsemblPlants" id="AVESA.00010b.r2.4AG0577090.1.CDS"/>
    </source>
</evidence>
<reference evidence="1" key="2">
    <citation type="submission" date="2025-09" db="UniProtKB">
        <authorList>
            <consortium name="EnsemblPlants"/>
        </authorList>
    </citation>
    <scope>IDENTIFICATION</scope>
</reference>
<protein>
    <submittedName>
        <fullName evidence="1">Uncharacterized protein</fullName>
    </submittedName>
</protein>
<dbReference type="EnsemblPlants" id="AVESA.00010b.r2.4AG0577090.1">
    <property type="protein sequence ID" value="AVESA.00010b.r2.4AG0577090.1.CDS"/>
    <property type="gene ID" value="AVESA.00010b.r2.4AG0577090"/>
</dbReference>
<evidence type="ECO:0000313" key="2">
    <source>
        <dbReference type="Proteomes" id="UP001732700"/>
    </source>
</evidence>
<organism evidence="1 2">
    <name type="scientific">Avena sativa</name>
    <name type="common">Oat</name>
    <dbReference type="NCBI Taxonomy" id="4498"/>
    <lineage>
        <taxon>Eukaryota</taxon>
        <taxon>Viridiplantae</taxon>
        <taxon>Streptophyta</taxon>
        <taxon>Embryophyta</taxon>
        <taxon>Tracheophyta</taxon>
        <taxon>Spermatophyta</taxon>
        <taxon>Magnoliopsida</taxon>
        <taxon>Liliopsida</taxon>
        <taxon>Poales</taxon>
        <taxon>Poaceae</taxon>
        <taxon>BOP clade</taxon>
        <taxon>Pooideae</taxon>
        <taxon>Poodae</taxon>
        <taxon>Poeae</taxon>
        <taxon>Poeae Chloroplast Group 1 (Aveneae type)</taxon>
        <taxon>Aveninae</taxon>
        <taxon>Avena</taxon>
    </lineage>
</organism>
<name>A0ACD5W987_AVESA</name>
<dbReference type="Proteomes" id="UP001732700">
    <property type="component" value="Chromosome 4A"/>
</dbReference>
<proteinExistence type="predicted"/>
<accession>A0ACD5W987</accession>